<evidence type="ECO:0000313" key="1">
    <source>
        <dbReference type="EMBL" id="BAG32684.1"/>
    </source>
</evidence>
<gene>
    <name evidence="1" type="ordered locus">PGN_0165</name>
</gene>
<protein>
    <submittedName>
        <fullName evidence="1">Uncharacterized protein</fullName>
    </submittedName>
</protein>
<dbReference type="HOGENOM" id="CLU_203942_0_0_10"/>
<dbReference type="KEGG" id="pgn:PGN_0165"/>
<organism evidence="1 2">
    <name type="scientific">Porphyromonas gingivalis (strain ATCC 33277 / DSM 20709 / CIP 103683 / JCM 12257 / NCTC 11834 / 2561)</name>
    <dbReference type="NCBI Taxonomy" id="431947"/>
    <lineage>
        <taxon>Bacteria</taxon>
        <taxon>Pseudomonadati</taxon>
        <taxon>Bacteroidota</taxon>
        <taxon>Bacteroidia</taxon>
        <taxon>Bacteroidales</taxon>
        <taxon>Porphyromonadaceae</taxon>
        <taxon>Porphyromonas</taxon>
    </lineage>
</organism>
<proteinExistence type="predicted"/>
<reference evidence="1 2" key="1">
    <citation type="journal article" date="2008" name="DNA Res.">
        <title>Determination of the genome sequence of Porphyromonas gingivalis strain ATCC 33277 and genomic comparison with strain W83 revealed extensive genome rearrangements in P. gingivalis.</title>
        <authorList>
            <person name="Naito M."/>
            <person name="Hirakawa H."/>
            <person name="Yamashita A."/>
            <person name="Ohara N."/>
            <person name="Shoji M."/>
            <person name="Yukitake H."/>
            <person name="Nakayama K."/>
            <person name="Toh H."/>
            <person name="Yoshimura F."/>
            <person name="Kuhara S."/>
            <person name="Hattori M."/>
            <person name="Hayashi T."/>
            <person name="Nakayama K."/>
        </authorList>
    </citation>
    <scope>NUCLEOTIDE SEQUENCE [LARGE SCALE GENOMIC DNA]</scope>
    <source>
        <strain evidence="2">ATCC 33277 / DSM 20709 / CIP 103683 / JCM 12257 / NCTC 11834 / 2561</strain>
    </source>
</reference>
<dbReference type="AlphaFoldDB" id="B2RH39"/>
<dbReference type="EMBL" id="AP009380">
    <property type="protein sequence ID" value="BAG32684.1"/>
    <property type="molecule type" value="Genomic_DNA"/>
</dbReference>
<evidence type="ECO:0000313" key="2">
    <source>
        <dbReference type="Proteomes" id="UP000008842"/>
    </source>
</evidence>
<name>B2RH39_PORG3</name>
<dbReference type="Proteomes" id="UP000008842">
    <property type="component" value="Chromosome"/>
</dbReference>
<sequence>MAWELFGFGAESKKFSRHNEKNLVPFFQKIQTKIRVFLVRIDESEVYCGQKKYHP</sequence>
<accession>B2RH39</accession>